<evidence type="ECO:0000256" key="1">
    <source>
        <dbReference type="SAM" id="MobiDB-lite"/>
    </source>
</evidence>
<dbReference type="PATRIC" id="fig|1434111.4.peg.607"/>
<evidence type="ECO:0000313" key="2">
    <source>
        <dbReference type="EMBL" id="AKB73742.1"/>
    </source>
</evidence>
<dbReference type="GeneID" id="24805167"/>
<feature type="region of interest" description="Disordered" evidence="1">
    <location>
        <begin position="385"/>
        <end position="429"/>
    </location>
</feature>
<evidence type="ECO:0000313" key="3">
    <source>
        <dbReference type="Proteomes" id="UP000033072"/>
    </source>
</evidence>
<feature type="compositionally biased region" description="Basic and acidic residues" evidence="1">
    <location>
        <begin position="449"/>
        <end position="459"/>
    </location>
</feature>
<proteinExistence type="predicted"/>
<dbReference type="OrthoDB" id="114814at2157"/>
<dbReference type="PANTHER" id="PTHR40084">
    <property type="entry name" value="PHOSPHOHYDROLASE, PHP FAMILY"/>
    <property type="match status" value="1"/>
</dbReference>
<protein>
    <submittedName>
        <fullName evidence="2">DNA helicase II</fullName>
        <ecNumber evidence="2">3.6.1.-</ecNumber>
    </submittedName>
</protein>
<dbReference type="AlphaFoldDB" id="A0A0E3S3R6"/>
<dbReference type="PANTHER" id="PTHR40084:SF1">
    <property type="entry name" value="PHOSPHOTRANSFERASE"/>
    <property type="match status" value="1"/>
</dbReference>
<dbReference type="EC" id="3.6.1.-" evidence="2"/>
<dbReference type="HOGENOM" id="CLU_060249_0_0_2"/>
<dbReference type="GO" id="GO:0016787">
    <property type="term" value="F:hydrolase activity"/>
    <property type="evidence" value="ECO:0007669"/>
    <property type="project" value="UniProtKB-KW"/>
</dbReference>
<organism evidence="2 3">
    <name type="scientific">Methanosarcina lacustris Z-7289</name>
    <dbReference type="NCBI Taxonomy" id="1434111"/>
    <lineage>
        <taxon>Archaea</taxon>
        <taxon>Methanobacteriati</taxon>
        <taxon>Methanobacteriota</taxon>
        <taxon>Stenosarchaea group</taxon>
        <taxon>Methanomicrobia</taxon>
        <taxon>Methanosarcinales</taxon>
        <taxon>Methanosarcinaceae</taxon>
        <taxon>Methanosarcina</taxon>
    </lineage>
</organism>
<feature type="compositionally biased region" description="Basic and acidic residues" evidence="1">
    <location>
        <begin position="389"/>
        <end position="416"/>
    </location>
</feature>
<accession>A0A0E3S3R6</accession>
<dbReference type="SUPFAM" id="SSF89550">
    <property type="entry name" value="PHP domain-like"/>
    <property type="match status" value="1"/>
</dbReference>
<sequence>MKVNADLHLHSKYSMACSGKMELPTIASEASKKGMELIGTGDCTHPKWLEEIKKAAISDEEIRIGNIFFIPTTEIEDIDRVHHLLILPSISKAEELAERIAPFGNLETDGRPSVKLDGCEIAEIAKDLGALIGPCHAFTPWTALYGYHDSLESCYGDMTDYISFVELGLSADSDYADRIEELHRLTFLTNSDAHSPYTNKLAREFTQFNVPDITFDGIKKAILREQGFGATLNIGFFPEEGKYNRSACIKCFTQYTLPEAKASRWRCPRCRGIIKKGVADRVNELADFEEPEHPDYRPPYLHLIPLAEIIQMALGHASVQTKGVKTAWEALVKHFGTEIEALIYAKPETLKIVDDRVVSAILAFRKGDVIIHPGGGGQYGWLELPGSPKAEKSEPAEKSIEEKKKASKIIKREAGKPRTQISFSDLERQKSVETAETYEEIKVGAGTTEPEKENREKSAGQRSLFDF</sequence>
<dbReference type="InterPro" id="IPR016195">
    <property type="entry name" value="Pol/histidinol_Pase-like"/>
</dbReference>
<keyword evidence="2" id="KW-0347">Helicase</keyword>
<reference evidence="2 3" key="1">
    <citation type="submission" date="2014-07" db="EMBL/GenBank/DDBJ databases">
        <title>Methanogenic archaea and the global carbon cycle.</title>
        <authorList>
            <person name="Henriksen J.R."/>
            <person name="Luke J."/>
            <person name="Reinhart S."/>
            <person name="Benedict M.N."/>
            <person name="Youngblut N.D."/>
            <person name="Metcalf M.E."/>
            <person name="Whitaker R.J."/>
            <person name="Metcalf W.W."/>
        </authorList>
    </citation>
    <scope>NUCLEOTIDE SEQUENCE [LARGE SCALE GENOMIC DNA]</scope>
    <source>
        <strain evidence="2 3">Z-7289</strain>
    </source>
</reference>
<dbReference type="CDD" id="cd19067">
    <property type="entry name" value="PfuEndoQ-like"/>
    <property type="match status" value="1"/>
</dbReference>
<dbReference type="Gene3D" id="3.20.20.140">
    <property type="entry name" value="Metal-dependent hydrolases"/>
    <property type="match status" value="1"/>
</dbReference>
<dbReference type="EMBL" id="CP009515">
    <property type="protein sequence ID" value="AKB73742.1"/>
    <property type="molecule type" value="Genomic_DNA"/>
</dbReference>
<keyword evidence="2" id="KW-0067">ATP-binding</keyword>
<gene>
    <name evidence="2" type="ORF">MSLAZ_0481</name>
</gene>
<keyword evidence="3" id="KW-1185">Reference proteome</keyword>
<dbReference type="NCBIfam" id="TIGR00375">
    <property type="entry name" value="TIGR00375 family protein"/>
    <property type="match status" value="1"/>
</dbReference>
<dbReference type="GO" id="GO:0004386">
    <property type="term" value="F:helicase activity"/>
    <property type="evidence" value="ECO:0007669"/>
    <property type="project" value="UniProtKB-KW"/>
</dbReference>
<name>A0A0E3S3R6_9EURY</name>
<feature type="region of interest" description="Disordered" evidence="1">
    <location>
        <begin position="441"/>
        <end position="467"/>
    </location>
</feature>
<dbReference type="RefSeq" id="WP_048124564.1">
    <property type="nucleotide sequence ID" value="NZ_CP009515.1"/>
</dbReference>
<dbReference type="STRING" id="1434111.MSLAZ_0481"/>
<dbReference type="KEGG" id="mls:MSLAZ_0481"/>
<keyword evidence="2" id="KW-0547">Nucleotide-binding</keyword>
<dbReference type="Proteomes" id="UP000033072">
    <property type="component" value="Chromosome"/>
</dbReference>
<dbReference type="InterPro" id="IPR005287">
    <property type="entry name" value="CHP00375"/>
</dbReference>
<keyword evidence="2" id="KW-0378">Hydrolase</keyword>